<name>A0A7D5KX81_9EURY</name>
<dbReference type="Gene3D" id="1.20.1260.10">
    <property type="match status" value="1"/>
</dbReference>
<evidence type="ECO:0000313" key="2">
    <source>
        <dbReference type="EMBL" id="QLG27858.1"/>
    </source>
</evidence>
<dbReference type="InterPro" id="IPR047114">
    <property type="entry name" value="YciF"/>
</dbReference>
<feature type="coiled-coil region" evidence="1">
    <location>
        <begin position="132"/>
        <end position="159"/>
    </location>
</feature>
<dbReference type="PANTHER" id="PTHR30565:SF9">
    <property type="entry name" value="PROTEIN YCIF"/>
    <property type="match status" value="1"/>
</dbReference>
<dbReference type="KEGG" id="halg:HUG10_09965"/>
<evidence type="ECO:0000256" key="1">
    <source>
        <dbReference type="SAM" id="Coils"/>
    </source>
</evidence>
<keyword evidence="3" id="KW-1185">Reference proteome</keyword>
<dbReference type="InterPro" id="IPR012347">
    <property type="entry name" value="Ferritin-like"/>
</dbReference>
<dbReference type="OrthoDB" id="331081at2157"/>
<dbReference type="GeneID" id="56029160"/>
<dbReference type="SUPFAM" id="SSF47240">
    <property type="entry name" value="Ferritin-like"/>
    <property type="match status" value="1"/>
</dbReference>
<evidence type="ECO:0000313" key="3">
    <source>
        <dbReference type="Proteomes" id="UP000509750"/>
    </source>
</evidence>
<dbReference type="EMBL" id="CP058529">
    <property type="protein sequence ID" value="QLG27858.1"/>
    <property type="molecule type" value="Genomic_DNA"/>
</dbReference>
<dbReference type="InterPro" id="IPR009078">
    <property type="entry name" value="Ferritin-like_SF"/>
</dbReference>
<reference evidence="2 3" key="1">
    <citation type="submission" date="2020-07" db="EMBL/GenBank/DDBJ databases">
        <title>Gai3-2, isolated from salt lake.</title>
        <authorList>
            <person name="Cui H."/>
            <person name="Shi X."/>
        </authorList>
    </citation>
    <scope>NUCLEOTIDE SEQUENCE [LARGE SCALE GENOMIC DNA]</scope>
    <source>
        <strain evidence="2 3">Gai3-2</strain>
    </source>
</reference>
<dbReference type="Pfam" id="PF05974">
    <property type="entry name" value="DUF892"/>
    <property type="match status" value="1"/>
</dbReference>
<protein>
    <submittedName>
        <fullName evidence="2">DUF892 family protein</fullName>
    </submittedName>
</protein>
<accession>A0A7D5KX81</accession>
<dbReference type="RefSeq" id="WP_179169433.1">
    <property type="nucleotide sequence ID" value="NZ_CP058529.1"/>
</dbReference>
<dbReference type="AlphaFoldDB" id="A0A7D5KX81"/>
<organism evidence="2 3">
    <name type="scientific">Halorarum halophilum</name>
    <dbReference type="NCBI Taxonomy" id="2743090"/>
    <lineage>
        <taxon>Archaea</taxon>
        <taxon>Methanobacteriati</taxon>
        <taxon>Methanobacteriota</taxon>
        <taxon>Stenosarchaea group</taxon>
        <taxon>Halobacteria</taxon>
        <taxon>Halobacteriales</taxon>
        <taxon>Haloferacaceae</taxon>
        <taxon>Halorarum</taxon>
    </lineage>
</organism>
<sequence length="168" mass="19257">MTASNLRELFVHDLEDIYFAENELLDALEELADQTENEQIADAFREHREETQGHIDRVEQVFEMLDKEPEREECEGIEGLISEHEDFVEGDPDQEILDLHNVVAGQKTEHYEIAAYGNLALIADRLGMDEAGDLLHENLEEEEEALDELSSLVEDYDFEQFNEAASAD</sequence>
<gene>
    <name evidence="2" type="ORF">HUG10_09965</name>
</gene>
<dbReference type="InterPro" id="IPR010287">
    <property type="entry name" value="DUF892_YciF-like"/>
</dbReference>
<keyword evidence="1" id="KW-0175">Coiled coil</keyword>
<proteinExistence type="predicted"/>
<dbReference type="PANTHER" id="PTHR30565">
    <property type="entry name" value="PROTEIN YCIF"/>
    <property type="match status" value="1"/>
</dbReference>
<dbReference type="Proteomes" id="UP000509750">
    <property type="component" value="Chromosome"/>
</dbReference>